<dbReference type="Proteomes" id="UP000197424">
    <property type="component" value="Chromosome"/>
</dbReference>
<gene>
    <name evidence="2" type="ORF">LHGZ1_1288</name>
</gene>
<sequence>MKNRISMHWRSRHQSACLRWRTVMLLGLALPAVTACGPAGYEPRIADPFMQVCTLRQNPSYCRCSLSVFEQQMDQSVFEQEDRMAQQGLWTPRMRQTLTLAEEQCRRYR</sequence>
<proteinExistence type="predicted"/>
<organism evidence="2 3">
    <name type="scientific">Laribacter hongkongensis</name>
    <dbReference type="NCBI Taxonomy" id="168471"/>
    <lineage>
        <taxon>Bacteria</taxon>
        <taxon>Pseudomonadati</taxon>
        <taxon>Pseudomonadota</taxon>
        <taxon>Betaproteobacteria</taxon>
        <taxon>Neisseriales</taxon>
        <taxon>Aquaspirillaceae</taxon>
        <taxon>Laribacter</taxon>
    </lineage>
</organism>
<dbReference type="AlphaFoldDB" id="A0A248LHZ4"/>
<reference evidence="3" key="1">
    <citation type="submission" date="2017-06" db="EMBL/GenBank/DDBJ databases">
        <title>Whole genome sequence of Laribacter hongkongensis LHGZ1.</title>
        <authorList>
            <person name="Chen D."/>
            <person name="Wu H."/>
            <person name="Chen J."/>
        </authorList>
    </citation>
    <scope>NUCLEOTIDE SEQUENCE [LARGE SCALE GENOMIC DNA]</scope>
    <source>
        <strain evidence="3">LHGZ1</strain>
    </source>
</reference>
<name>A0A248LHZ4_9NEIS</name>
<feature type="chain" id="PRO_5013032546" description="Lipoprotein" evidence="1">
    <location>
        <begin position="36"/>
        <end position="109"/>
    </location>
</feature>
<accession>A0A248LHZ4</accession>
<keyword evidence="1" id="KW-0732">Signal</keyword>
<protein>
    <recommendedName>
        <fullName evidence="4">Lipoprotein</fullName>
    </recommendedName>
</protein>
<evidence type="ECO:0008006" key="4">
    <source>
        <dbReference type="Google" id="ProtNLM"/>
    </source>
</evidence>
<evidence type="ECO:0000256" key="1">
    <source>
        <dbReference type="SAM" id="SignalP"/>
    </source>
</evidence>
<evidence type="ECO:0000313" key="2">
    <source>
        <dbReference type="EMBL" id="ASJ24119.1"/>
    </source>
</evidence>
<feature type="signal peptide" evidence="1">
    <location>
        <begin position="1"/>
        <end position="35"/>
    </location>
</feature>
<dbReference type="EMBL" id="CP022115">
    <property type="protein sequence ID" value="ASJ24119.1"/>
    <property type="molecule type" value="Genomic_DNA"/>
</dbReference>
<evidence type="ECO:0000313" key="3">
    <source>
        <dbReference type="Proteomes" id="UP000197424"/>
    </source>
</evidence>